<proteinExistence type="predicted"/>
<feature type="chain" id="PRO_5007286908" evidence="1">
    <location>
        <begin position="20"/>
        <end position="199"/>
    </location>
</feature>
<feature type="signal peptide" evidence="1">
    <location>
        <begin position="1"/>
        <end position="19"/>
    </location>
</feature>
<reference evidence="2" key="1">
    <citation type="journal article" date="2016" name="Ticks Tick Borne Dis.">
        <title>De novo assembly and annotation of the salivary gland transcriptome of Rhipicephalus appendiculatus male and female ticks during blood feeding.</title>
        <authorList>
            <person name="de Castro M.H."/>
            <person name="de Klerk D."/>
            <person name="Pienaar R."/>
            <person name="Latif A.A."/>
            <person name="Rees D.J."/>
            <person name="Mans B.J."/>
        </authorList>
    </citation>
    <scope>NUCLEOTIDE SEQUENCE</scope>
    <source>
        <tissue evidence="2">Salivary glands</tissue>
    </source>
</reference>
<name>A0A131Z7J3_RHIAP</name>
<keyword evidence="1" id="KW-0732">Signal</keyword>
<organism evidence="2">
    <name type="scientific">Rhipicephalus appendiculatus</name>
    <name type="common">Brown ear tick</name>
    <dbReference type="NCBI Taxonomy" id="34631"/>
    <lineage>
        <taxon>Eukaryota</taxon>
        <taxon>Metazoa</taxon>
        <taxon>Ecdysozoa</taxon>
        <taxon>Arthropoda</taxon>
        <taxon>Chelicerata</taxon>
        <taxon>Arachnida</taxon>
        <taxon>Acari</taxon>
        <taxon>Parasitiformes</taxon>
        <taxon>Ixodida</taxon>
        <taxon>Ixodoidea</taxon>
        <taxon>Ixodidae</taxon>
        <taxon>Rhipicephalinae</taxon>
        <taxon>Rhipicephalus</taxon>
        <taxon>Rhipicephalus</taxon>
    </lineage>
</organism>
<dbReference type="Gene3D" id="2.40.128.20">
    <property type="match status" value="1"/>
</dbReference>
<evidence type="ECO:0000313" key="2">
    <source>
        <dbReference type="EMBL" id="JAP86416.1"/>
    </source>
</evidence>
<dbReference type="AlphaFoldDB" id="A0A131Z7J3"/>
<evidence type="ECO:0000256" key="1">
    <source>
        <dbReference type="SAM" id="SignalP"/>
    </source>
</evidence>
<dbReference type="InterPro" id="IPR012674">
    <property type="entry name" value="Calycin"/>
</dbReference>
<protein>
    <submittedName>
        <fullName evidence="2">Lipocalin</fullName>
    </submittedName>
</protein>
<dbReference type="EMBL" id="GEDV01002141">
    <property type="protein sequence ID" value="JAP86416.1"/>
    <property type="molecule type" value="Transcribed_RNA"/>
</dbReference>
<sequence length="199" mass="22397">MFAHAVGLFVVFAAYAAYAQDAVTKTHYEDDLSHSNEQRIKNVAAVSDTWIVKKRNVPPTQYSCHSATQVAGEVSTYTYLFSVRDDTTKHFIKWNVPMTTLATTGHQEDNAVKFMYLNKTIYPEAEEQTSKLMTEDVNGGCAVLVTDVPIEGLGVYRVCMVVVTKPKVTEQLSAHCDSVYKQECPHYFPDDEPWKPDCE</sequence>
<accession>A0A131Z7J3</accession>